<comment type="subcellular location">
    <subcellularLocation>
        <location evidence="1">Nucleus</location>
    </subcellularLocation>
</comment>
<dbReference type="PANTHER" id="PTHR46481">
    <property type="entry name" value="ZINC FINGER BED DOMAIN-CONTAINING PROTEIN 4"/>
    <property type="match status" value="1"/>
</dbReference>
<dbReference type="AlphaFoldDB" id="A0A0C3FY14"/>
<dbReference type="Pfam" id="PF05699">
    <property type="entry name" value="Dimer_Tnp_hAT"/>
    <property type="match status" value="1"/>
</dbReference>
<evidence type="ECO:0000256" key="3">
    <source>
        <dbReference type="ARBA" id="ARBA00022771"/>
    </source>
</evidence>
<dbReference type="InterPro" id="IPR052035">
    <property type="entry name" value="ZnF_BED_domain_contain"/>
</dbReference>
<keyword evidence="2" id="KW-0479">Metal-binding</keyword>
<feature type="domain" description="HAT C-terminal dimerisation" evidence="6">
    <location>
        <begin position="388"/>
        <end position="453"/>
    </location>
</feature>
<dbReference type="InterPro" id="IPR012337">
    <property type="entry name" value="RNaseH-like_sf"/>
</dbReference>
<reference evidence="7 8" key="1">
    <citation type="submission" date="2014-04" db="EMBL/GenBank/DDBJ databases">
        <authorList>
            <consortium name="DOE Joint Genome Institute"/>
            <person name="Kuo A."/>
            <person name="Tarkka M."/>
            <person name="Buscot F."/>
            <person name="Kohler A."/>
            <person name="Nagy L.G."/>
            <person name="Floudas D."/>
            <person name="Copeland A."/>
            <person name="Barry K.W."/>
            <person name="Cichocki N."/>
            <person name="Veneault-Fourrey C."/>
            <person name="LaButti K."/>
            <person name="Lindquist E.A."/>
            <person name="Lipzen A."/>
            <person name="Lundell T."/>
            <person name="Morin E."/>
            <person name="Murat C."/>
            <person name="Sun H."/>
            <person name="Tunlid A."/>
            <person name="Henrissat B."/>
            <person name="Grigoriev I.V."/>
            <person name="Hibbett D.S."/>
            <person name="Martin F."/>
            <person name="Nordberg H.P."/>
            <person name="Cantor M.N."/>
            <person name="Hua S.X."/>
        </authorList>
    </citation>
    <scope>NUCLEOTIDE SEQUENCE [LARGE SCALE GENOMIC DNA]</scope>
    <source>
        <strain evidence="7 8">F 1598</strain>
    </source>
</reference>
<reference evidence="8" key="2">
    <citation type="submission" date="2015-01" db="EMBL/GenBank/DDBJ databases">
        <title>Evolutionary Origins and Diversification of the Mycorrhizal Mutualists.</title>
        <authorList>
            <consortium name="DOE Joint Genome Institute"/>
            <consortium name="Mycorrhizal Genomics Consortium"/>
            <person name="Kohler A."/>
            <person name="Kuo A."/>
            <person name="Nagy L.G."/>
            <person name="Floudas D."/>
            <person name="Copeland A."/>
            <person name="Barry K.W."/>
            <person name="Cichocki N."/>
            <person name="Veneault-Fourrey C."/>
            <person name="LaButti K."/>
            <person name="Lindquist E.A."/>
            <person name="Lipzen A."/>
            <person name="Lundell T."/>
            <person name="Morin E."/>
            <person name="Murat C."/>
            <person name="Riley R."/>
            <person name="Ohm R."/>
            <person name="Sun H."/>
            <person name="Tunlid A."/>
            <person name="Henrissat B."/>
            <person name="Grigoriev I.V."/>
            <person name="Hibbett D.S."/>
            <person name="Martin F."/>
        </authorList>
    </citation>
    <scope>NUCLEOTIDE SEQUENCE [LARGE SCALE GENOMIC DNA]</scope>
    <source>
        <strain evidence="8">F 1598</strain>
    </source>
</reference>
<evidence type="ECO:0000256" key="1">
    <source>
        <dbReference type="ARBA" id="ARBA00004123"/>
    </source>
</evidence>
<keyword evidence="8" id="KW-1185">Reference proteome</keyword>
<evidence type="ECO:0000313" key="7">
    <source>
        <dbReference type="EMBL" id="KIM83096.1"/>
    </source>
</evidence>
<dbReference type="InParanoid" id="A0A0C3FY14"/>
<organism evidence="7 8">
    <name type="scientific">Piloderma croceum (strain F 1598)</name>
    <dbReference type="NCBI Taxonomy" id="765440"/>
    <lineage>
        <taxon>Eukaryota</taxon>
        <taxon>Fungi</taxon>
        <taxon>Dikarya</taxon>
        <taxon>Basidiomycota</taxon>
        <taxon>Agaricomycotina</taxon>
        <taxon>Agaricomycetes</taxon>
        <taxon>Agaricomycetidae</taxon>
        <taxon>Atheliales</taxon>
        <taxon>Atheliaceae</taxon>
        <taxon>Piloderma</taxon>
    </lineage>
</organism>
<dbReference type="EMBL" id="KN832992">
    <property type="protein sequence ID" value="KIM83096.1"/>
    <property type="molecule type" value="Genomic_DNA"/>
</dbReference>
<evidence type="ECO:0000313" key="8">
    <source>
        <dbReference type="Proteomes" id="UP000054166"/>
    </source>
</evidence>
<dbReference type="PANTHER" id="PTHR46481:SF10">
    <property type="entry name" value="ZINC FINGER BED DOMAIN-CONTAINING PROTEIN 39"/>
    <property type="match status" value="1"/>
</dbReference>
<evidence type="ECO:0000259" key="6">
    <source>
        <dbReference type="Pfam" id="PF05699"/>
    </source>
</evidence>
<dbReference type="InterPro" id="IPR008906">
    <property type="entry name" value="HATC_C_dom"/>
</dbReference>
<name>A0A0C3FY14_PILCF</name>
<dbReference type="Proteomes" id="UP000054166">
    <property type="component" value="Unassembled WGS sequence"/>
</dbReference>
<protein>
    <recommendedName>
        <fullName evidence="6">HAT C-terminal dimerisation domain-containing protein</fullName>
    </recommendedName>
</protein>
<dbReference type="GO" id="GO:0008270">
    <property type="term" value="F:zinc ion binding"/>
    <property type="evidence" value="ECO:0007669"/>
    <property type="project" value="UniProtKB-KW"/>
</dbReference>
<dbReference type="OrthoDB" id="2790258at2759"/>
<accession>A0A0C3FY14</accession>
<evidence type="ECO:0000256" key="5">
    <source>
        <dbReference type="ARBA" id="ARBA00023242"/>
    </source>
</evidence>
<keyword evidence="5" id="KW-0539">Nucleus</keyword>
<evidence type="ECO:0000256" key="4">
    <source>
        <dbReference type="ARBA" id="ARBA00022833"/>
    </source>
</evidence>
<dbReference type="GO" id="GO:0005634">
    <property type="term" value="C:nucleus"/>
    <property type="evidence" value="ECO:0007669"/>
    <property type="project" value="UniProtKB-SubCell"/>
</dbReference>
<feature type="non-terminal residue" evidence="7">
    <location>
        <position position="1"/>
    </location>
</feature>
<keyword evidence="4" id="KW-0862">Zinc</keyword>
<dbReference type="GO" id="GO:0046983">
    <property type="term" value="F:protein dimerization activity"/>
    <property type="evidence" value="ECO:0007669"/>
    <property type="project" value="InterPro"/>
</dbReference>
<keyword evidence="3" id="KW-0863">Zinc-finger</keyword>
<dbReference type="HOGENOM" id="CLU_009123_6_3_1"/>
<dbReference type="SUPFAM" id="SSF53098">
    <property type="entry name" value="Ribonuclease H-like"/>
    <property type="match status" value="1"/>
</dbReference>
<evidence type="ECO:0000256" key="2">
    <source>
        <dbReference type="ARBA" id="ARBA00022723"/>
    </source>
</evidence>
<proteinExistence type="predicted"/>
<gene>
    <name evidence="7" type="ORF">PILCRDRAFT_69854</name>
</gene>
<sequence length="517" mass="58569">FSSQTGNNSLRVHLDNFHKQEYVELCNQQRWCNLLPSMRRNDTSEASIGQGTQDDLPRSTFSRKSFLTHIINFVVADDQASFNILETRIMCFPYIINICSQHVISKFTNIELANATKATPVILAPNNATRQSFDNAVSRDPIALGRNTVCVLRSSGQRRDTFDDIIKDGNDKGWLGKTGNPPVNIQLRPLQLLRDVVDHFLALPINRELADYRLTDMEWSVLEDFEVILEIPHTVQQIMSNESTPILAGTIPSFELFMTSWERLTEMHERMAPWINIGMEYATAYYGRMDCTRSYIIAMGKSCNYQLLSLLLMVMTEYRERAKVRNGAVGTTSAAPDPRPNQPLAFQSLAQRYGLGTDMNFASPNSSDDQSIDQEYQSFITAPFSAQGTNTLKFWESSQLTYPTFFDMALDFLPIQASTVPSERVFSSSAETDTKKRNRINPVLMEALQMLKFALKKACLNFTDGWITPEMIMREREPEEDLLAALLGANGEDVLDRIIQDFGDDDSDNDDDEDVSL</sequence>